<organism evidence="2 3">
    <name type="scientific">Vibrio rotiferianus</name>
    <dbReference type="NCBI Taxonomy" id="190895"/>
    <lineage>
        <taxon>Bacteria</taxon>
        <taxon>Pseudomonadati</taxon>
        <taxon>Pseudomonadota</taxon>
        <taxon>Gammaproteobacteria</taxon>
        <taxon>Vibrionales</taxon>
        <taxon>Vibrionaceae</taxon>
        <taxon>Vibrio</taxon>
    </lineage>
</organism>
<proteinExistence type="predicted"/>
<protein>
    <submittedName>
        <fullName evidence="2">Uncharacterized protein</fullName>
    </submittedName>
</protein>
<dbReference type="EMBL" id="AP019798">
    <property type="protein sequence ID" value="BBL87909.1"/>
    <property type="molecule type" value="Genomic_DNA"/>
</dbReference>
<evidence type="ECO:0000313" key="2">
    <source>
        <dbReference type="EMBL" id="BBL87909.1"/>
    </source>
</evidence>
<reference evidence="3" key="1">
    <citation type="submission" date="2019-07" db="EMBL/GenBank/DDBJ databases">
        <title>Complete Genome Sequences of Vibrion rotiferianus strain AM7.</title>
        <authorList>
            <person name="Miyazaki K."/>
            <person name="Wiseschart A."/>
            <person name="Pootanakit K."/>
            <person name="Ishimori K."/>
            <person name="Kitahara K."/>
        </authorList>
    </citation>
    <scope>NUCLEOTIDE SEQUENCE [LARGE SCALE GENOMIC DNA]</scope>
    <source>
        <strain evidence="3">AM7</strain>
    </source>
</reference>
<evidence type="ECO:0000313" key="3">
    <source>
        <dbReference type="Proteomes" id="UP000315115"/>
    </source>
</evidence>
<evidence type="ECO:0000313" key="1">
    <source>
        <dbReference type="EMBL" id="BBL87373.1"/>
    </source>
</evidence>
<dbReference type="Proteomes" id="UP000315115">
    <property type="component" value="Chromosome 1"/>
</dbReference>
<accession>A0A510I2X9</accession>
<name>A0A510I2X9_9VIBR</name>
<reference evidence="2" key="2">
    <citation type="journal article" date="2020" name="Microbiol. Resour. Announc.">
        <title>Complete Genome Sequence of Vibrio rotiferianus Strain AM7.</title>
        <authorList>
            <person name="Miyazaki K."/>
            <person name="Wiseschart A."/>
            <person name="Pootanakit K."/>
            <person name="Kitahara K."/>
        </authorList>
    </citation>
    <scope>NUCLEOTIDE SEQUENCE</scope>
    <source>
        <strain evidence="2">AM7</strain>
    </source>
</reference>
<dbReference type="AlphaFoldDB" id="A0A510I2X9"/>
<sequence length="50" mass="5592">MSMLKDKTPETLLPSAKIGSKSNGQFIYTSYTPQNEPIDLDDGVKQYVNK</sequence>
<gene>
    <name evidence="1" type="ORF">VroAM7_00260</name>
    <name evidence="2" type="ORF">VroAM7_05620</name>
</gene>
<dbReference type="EMBL" id="AP019798">
    <property type="protein sequence ID" value="BBL87373.1"/>
    <property type="molecule type" value="Genomic_DNA"/>
</dbReference>